<dbReference type="InterPro" id="IPR003593">
    <property type="entry name" value="AAA+_ATPase"/>
</dbReference>
<dbReference type="SUPFAM" id="SSF52540">
    <property type="entry name" value="P-loop containing nucleoside triphosphate hydrolases"/>
    <property type="match status" value="1"/>
</dbReference>
<dbReference type="Gene3D" id="3.40.50.300">
    <property type="entry name" value="P-loop containing nucleotide triphosphate hydrolases"/>
    <property type="match status" value="1"/>
</dbReference>
<evidence type="ECO:0000256" key="4">
    <source>
        <dbReference type="ARBA" id="ARBA00022741"/>
    </source>
</evidence>
<keyword evidence="4" id="KW-0547">Nucleotide-binding</keyword>
<evidence type="ECO:0000256" key="7">
    <source>
        <dbReference type="ARBA" id="ARBA00022840"/>
    </source>
</evidence>
<evidence type="ECO:0000259" key="12">
    <source>
        <dbReference type="PROSITE" id="PS51199"/>
    </source>
</evidence>
<accession>A0A926NI78</accession>
<keyword evidence="2" id="KW-0639">Primosome</keyword>
<dbReference type="SUPFAM" id="SSF48024">
    <property type="entry name" value="N-terminal domain of DnaB helicase"/>
    <property type="match status" value="1"/>
</dbReference>
<evidence type="ECO:0000256" key="9">
    <source>
        <dbReference type="ARBA" id="ARBA00023235"/>
    </source>
</evidence>
<keyword evidence="14" id="KW-1185">Reference proteome</keyword>
<evidence type="ECO:0000256" key="6">
    <source>
        <dbReference type="ARBA" id="ARBA00022806"/>
    </source>
</evidence>
<dbReference type="PROSITE" id="PS51199">
    <property type="entry name" value="SF4_HELICASE"/>
    <property type="match status" value="1"/>
</dbReference>
<dbReference type="SMART" id="SM00382">
    <property type="entry name" value="AAA"/>
    <property type="match status" value="1"/>
</dbReference>
<evidence type="ECO:0000313" key="13">
    <source>
        <dbReference type="EMBL" id="MBD1373743.1"/>
    </source>
</evidence>
<dbReference type="EMBL" id="JACXAH010000036">
    <property type="protein sequence ID" value="MBD1373743.1"/>
    <property type="molecule type" value="Genomic_DNA"/>
</dbReference>
<evidence type="ECO:0000256" key="3">
    <source>
        <dbReference type="ARBA" id="ARBA00022705"/>
    </source>
</evidence>
<keyword evidence="5" id="KW-0378">Hydrolase</keyword>
<dbReference type="Pfam" id="PF00772">
    <property type="entry name" value="DnaB"/>
    <property type="match status" value="1"/>
</dbReference>
<dbReference type="Proteomes" id="UP000661691">
    <property type="component" value="Unassembled WGS sequence"/>
</dbReference>
<gene>
    <name evidence="13" type="ORF">IC620_15460</name>
</gene>
<dbReference type="GO" id="GO:1990077">
    <property type="term" value="C:primosome complex"/>
    <property type="evidence" value="ECO:0007669"/>
    <property type="project" value="UniProtKB-KW"/>
</dbReference>
<dbReference type="GO" id="GO:0043139">
    <property type="term" value="F:5'-3' DNA helicase activity"/>
    <property type="evidence" value="ECO:0007669"/>
    <property type="project" value="UniProtKB-EC"/>
</dbReference>
<dbReference type="RefSeq" id="WP_191142739.1">
    <property type="nucleotide sequence ID" value="NZ_JACXAH010000036.1"/>
</dbReference>
<dbReference type="GO" id="GO:0005524">
    <property type="term" value="F:ATP binding"/>
    <property type="evidence" value="ECO:0007669"/>
    <property type="project" value="UniProtKB-KW"/>
</dbReference>
<evidence type="ECO:0000313" key="14">
    <source>
        <dbReference type="Proteomes" id="UP000661691"/>
    </source>
</evidence>
<comment type="caution">
    <text evidence="13">The sequence shown here is derived from an EMBL/GenBank/DDBJ whole genome shotgun (WGS) entry which is preliminary data.</text>
</comment>
<dbReference type="InterPro" id="IPR016136">
    <property type="entry name" value="DNA_helicase_N/primase_C"/>
</dbReference>
<dbReference type="GO" id="GO:0016787">
    <property type="term" value="F:hydrolase activity"/>
    <property type="evidence" value="ECO:0007669"/>
    <property type="project" value="UniProtKB-KW"/>
</dbReference>
<dbReference type="GO" id="GO:0003677">
    <property type="term" value="F:DNA binding"/>
    <property type="evidence" value="ECO:0007669"/>
    <property type="project" value="UniProtKB-KW"/>
</dbReference>
<evidence type="ECO:0000256" key="11">
    <source>
        <dbReference type="ARBA" id="ARBA00048954"/>
    </source>
</evidence>
<dbReference type="GO" id="GO:0005829">
    <property type="term" value="C:cytosol"/>
    <property type="evidence" value="ECO:0007669"/>
    <property type="project" value="TreeGrafter"/>
</dbReference>
<dbReference type="PANTHER" id="PTHR30153:SF2">
    <property type="entry name" value="REPLICATIVE DNA HELICASE"/>
    <property type="match status" value="1"/>
</dbReference>
<dbReference type="CDD" id="cd00984">
    <property type="entry name" value="DnaB_C"/>
    <property type="match status" value="1"/>
</dbReference>
<keyword evidence="8" id="KW-0238">DNA-binding</keyword>
<reference evidence="13" key="1">
    <citation type="submission" date="2020-09" db="EMBL/GenBank/DDBJ databases">
        <title>A novel bacterium of genus Hazenella, isolated from South China Sea.</title>
        <authorList>
            <person name="Huang H."/>
            <person name="Mo K."/>
            <person name="Hu Y."/>
        </authorList>
    </citation>
    <scope>NUCLEOTIDE SEQUENCE</scope>
    <source>
        <strain evidence="13">IB182357</strain>
    </source>
</reference>
<name>A0A926NI78_9BACL</name>
<keyword evidence="6" id="KW-0347">Helicase</keyword>
<evidence type="ECO:0000256" key="8">
    <source>
        <dbReference type="ARBA" id="ARBA00023125"/>
    </source>
</evidence>
<evidence type="ECO:0000256" key="5">
    <source>
        <dbReference type="ARBA" id="ARBA00022801"/>
    </source>
</evidence>
<comment type="similarity">
    <text evidence="1">Belongs to the helicase family. DnaB subfamily.</text>
</comment>
<comment type="catalytic activity">
    <reaction evidence="11">
        <text>ATP + H2O = ADP + phosphate + H(+)</text>
        <dbReference type="Rhea" id="RHEA:13065"/>
        <dbReference type="ChEBI" id="CHEBI:15377"/>
        <dbReference type="ChEBI" id="CHEBI:15378"/>
        <dbReference type="ChEBI" id="CHEBI:30616"/>
        <dbReference type="ChEBI" id="CHEBI:43474"/>
        <dbReference type="ChEBI" id="CHEBI:456216"/>
        <dbReference type="EC" id="5.6.2.3"/>
    </reaction>
</comment>
<dbReference type="GO" id="GO:0006269">
    <property type="term" value="P:DNA replication, synthesis of primer"/>
    <property type="evidence" value="ECO:0007669"/>
    <property type="project" value="UniProtKB-KW"/>
</dbReference>
<dbReference type="Pfam" id="PF03796">
    <property type="entry name" value="DnaB_C"/>
    <property type="match status" value="1"/>
</dbReference>
<evidence type="ECO:0000256" key="1">
    <source>
        <dbReference type="ARBA" id="ARBA00008428"/>
    </source>
</evidence>
<dbReference type="Gene3D" id="1.10.860.10">
    <property type="entry name" value="DNAb Helicase, Chain A"/>
    <property type="match status" value="1"/>
</dbReference>
<organism evidence="13 14">
    <name type="scientific">Polycladospora coralii</name>
    <dbReference type="NCBI Taxonomy" id="2771432"/>
    <lineage>
        <taxon>Bacteria</taxon>
        <taxon>Bacillati</taxon>
        <taxon>Bacillota</taxon>
        <taxon>Bacilli</taxon>
        <taxon>Bacillales</taxon>
        <taxon>Thermoactinomycetaceae</taxon>
        <taxon>Polycladospora</taxon>
    </lineage>
</organism>
<dbReference type="EC" id="5.6.2.3" evidence="10"/>
<dbReference type="PANTHER" id="PTHR30153">
    <property type="entry name" value="REPLICATIVE DNA HELICASE DNAB"/>
    <property type="match status" value="1"/>
</dbReference>
<protein>
    <recommendedName>
        <fullName evidence="10">DNA 5'-3' helicase</fullName>
        <ecNumber evidence="10">5.6.2.3</ecNumber>
    </recommendedName>
</protein>
<keyword evidence="7" id="KW-0067">ATP-binding</keyword>
<dbReference type="InterPro" id="IPR007693">
    <property type="entry name" value="DNA_helicase_DnaB-like_N"/>
</dbReference>
<evidence type="ECO:0000256" key="2">
    <source>
        <dbReference type="ARBA" id="ARBA00022515"/>
    </source>
</evidence>
<sequence length="445" mass="50676">MIAETNMIAQDHQAKLEYEIIGCLLTDPEGVLPEVEDLLKADYFYYQAHKKIISKIIDLYRNQKVTDINPVGLLDVFTETNLTMKDCTDMINSVVTTANTRSYCEKLKNIYSWREIQQVAQQVLGERMLQDSDDIQNLINKAQDGLQRISDGQQMHNEVITMTDVLKDVTEEVLENKPLNTLKTGINKLDQFTGGFRDDELIILAGRTSMGKTAISLSMMENMIKQGKHILYFSLEMSRGSMVQRMLSAVGHINSRKWKMTDDQNKLILTDDDIYRLTAAAGELDSYPGEGFWEDQPHTVEDIRAKVRKIKRMHGLDGVIIDYISLITPTYPQHNPNEQLTHAIRTLKMIAKEMKIPVIVLAQINRGVESRQEKRPLVSDLKDSGSIEQEADIALLLYRDAYYNPPERYTPVDEIEIIVGKNRNGAVGTVKANYLKEFTKVTNKG</sequence>
<evidence type="ECO:0000256" key="10">
    <source>
        <dbReference type="ARBA" id="ARBA00044969"/>
    </source>
</evidence>
<keyword evidence="9" id="KW-0413">Isomerase</keyword>
<keyword evidence="3" id="KW-0235">DNA replication</keyword>
<dbReference type="InterPro" id="IPR027417">
    <property type="entry name" value="P-loop_NTPase"/>
</dbReference>
<feature type="domain" description="SF4 helicase" evidence="12">
    <location>
        <begin position="175"/>
        <end position="445"/>
    </location>
</feature>
<dbReference type="InterPro" id="IPR036185">
    <property type="entry name" value="DNA_heli_DnaB-like_N_sf"/>
</dbReference>
<dbReference type="AlphaFoldDB" id="A0A926NI78"/>
<proteinExistence type="inferred from homology"/>
<dbReference type="InterPro" id="IPR007694">
    <property type="entry name" value="DNA_helicase_DnaB-like_C"/>
</dbReference>